<name>A0A7Z0B0F6_9BURK</name>
<dbReference type="InterPro" id="IPR019226">
    <property type="entry name" value="DUF2158"/>
</dbReference>
<reference evidence="1 2" key="1">
    <citation type="submission" date="2020-07" db="EMBL/GenBank/DDBJ databases">
        <title>Exploring microbial biodiversity for novel pathways involved in the catabolism of aromatic compounds derived from lignin.</title>
        <authorList>
            <person name="Elkins J."/>
        </authorList>
    </citation>
    <scope>NUCLEOTIDE SEQUENCE [LARGE SCALE GENOMIC DNA]</scope>
    <source>
        <strain evidence="1 2">H2C3B</strain>
    </source>
</reference>
<organism evidence="1 2">
    <name type="scientific">Paraburkholderia bryophila</name>
    <dbReference type="NCBI Taxonomy" id="420952"/>
    <lineage>
        <taxon>Bacteria</taxon>
        <taxon>Pseudomonadati</taxon>
        <taxon>Pseudomonadota</taxon>
        <taxon>Betaproteobacteria</taxon>
        <taxon>Burkholderiales</taxon>
        <taxon>Burkholderiaceae</taxon>
        <taxon>Paraburkholderia</taxon>
    </lineage>
</organism>
<evidence type="ECO:0000313" key="1">
    <source>
        <dbReference type="EMBL" id="NYH16579.1"/>
    </source>
</evidence>
<accession>A0A7Z0B0F6</accession>
<dbReference type="AlphaFoldDB" id="A0A7Z0B0F6"/>
<proteinExistence type="predicted"/>
<sequence>MLTATIDALQIPLAASFNVGDVVTLKDGGSRMTVTYAGPVALNPGDWLICEWFDEHGELRREMFAPAQRTCRAALHSRRLRAMEPGGAPGGLSAGG</sequence>
<dbReference type="Pfam" id="PF09926">
    <property type="entry name" value="DUF2158"/>
    <property type="match status" value="1"/>
</dbReference>
<protein>
    <submittedName>
        <fullName evidence="1">Uncharacterized protein YodC (DUF2158 family)</fullName>
    </submittedName>
</protein>
<dbReference type="EMBL" id="JACCAU010000001">
    <property type="protein sequence ID" value="NYH16579.1"/>
    <property type="molecule type" value="Genomic_DNA"/>
</dbReference>
<evidence type="ECO:0000313" key="2">
    <source>
        <dbReference type="Proteomes" id="UP000572540"/>
    </source>
</evidence>
<dbReference type="Proteomes" id="UP000572540">
    <property type="component" value="Unassembled WGS sequence"/>
</dbReference>
<gene>
    <name evidence="1" type="ORF">GGD41_003807</name>
</gene>
<comment type="caution">
    <text evidence="1">The sequence shown here is derived from an EMBL/GenBank/DDBJ whole genome shotgun (WGS) entry which is preliminary data.</text>
</comment>